<reference evidence="3 4" key="1">
    <citation type="submission" date="2019-01" db="EMBL/GenBank/DDBJ databases">
        <title>Genome sequencing of strain 2JSPR-7.</title>
        <authorList>
            <person name="Heo J."/>
            <person name="Kim S.-J."/>
            <person name="Kim J.-S."/>
            <person name="Hong S.-B."/>
            <person name="Kwon S.-W."/>
        </authorList>
    </citation>
    <scope>NUCLEOTIDE SEQUENCE [LARGE SCALE GENOMIC DNA]</scope>
    <source>
        <strain evidence="3 4">2JSPR-7</strain>
    </source>
</reference>
<feature type="transmembrane region" description="Helical" evidence="1">
    <location>
        <begin position="27"/>
        <end position="45"/>
    </location>
</feature>
<organism evidence="3 4">
    <name type="scientific">Xylanimonas allomyrinae</name>
    <dbReference type="NCBI Taxonomy" id="2509459"/>
    <lineage>
        <taxon>Bacteria</taxon>
        <taxon>Bacillati</taxon>
        <taxon>Actinomycetota</taxon>
        <taxon>Actinomycetes</taxon>
        <taxon>Micrococcales</taxon>
        <taxon>Promicromonosporaceae</taxon>
        <taxon>Xylanimonas</taxon>
    </lineage>
</organism>
<dbReference type="AlphaFoldDB" id="A0A4P6F023"/>
<evidence type="ECO:0000259" key="2">
    <source>
        <dbReference type="Pfam" id="PF03703"/>
    </source>
</evidence>
<gene>
    <name evidence="3" type="ORF">ET495_10880</name>
</gene>
<keyword evidence="4" id="KW-1185">Reference proteome</keyword>
<keyword evidence="1" id="KW-1133">Transmembrane helix</keyword>
<dbReference type="OrthoDB" id="7364633at2"/>
<protein>
    <recommendedName>
        <fullName evidence="2">YdbS-like PH domain-containing protein</fullName>
    </recommendedName>
</protein>
<evidence type="ECO:0000313" key="4">
    <source>
        <dbReference type="Proteomes" id="UP000291758"/>
    </source>
</evidence>
<evidence type="ECO:0000313" key="3">
    <source>
        <dbReference type="EMBL" id="QAY63668.1"/>
    </source>
</evidence>
<keyword evidence="1" id="KW-0472">Membrane</keyword>
<dbReference type="Proteomes" id="UP000291758">
    <property type="component" value="Chromosome"/>
</dbReference>
<feature type="transmembrane region" description="Helical" evidence="1">
    <location>
        <begin position="51"/>
        <end position="69"/>
    </location>
</feature>
<dbReference type="PANTHER" id="PTHR34473">
    <property type="entry name" value="UPF0699 TRANSMEMBRANE PROTEIN YDBS"/>
    <property type="match status" value="1"/>
</dbReference>
<keyword evidence="1" id="KW-0812">Transmembrane</keyword>
<dbReference type="Pfam" id="PF03703">
    <property type="entry name" value="bPH_2"/>
    <property type="match status" value="1"/>
</dbReference>
<dbReference type="EMBL" id="CP035495">
    <property type="protein sequence ID" value="QAY63668.1"/>
    <property type="molecule type" value="Genomic_DNA"/>
</dbReference>
<evidence type="ECO:0000256" key="1">
    <source>
        <dbReference type="SAM" id="Phobius"/>
    </source>
</evidence>
<name>A0A4P6F023_9MICO</name>
<feature type="domain" description="YdbS-like PH" evidence="2">
    <location>
        <begin position="75"/>
        <end position="152"/>
    </location>
</feature>
<dbReference type="RefSeq" id="WP_129204829.1">
    <property type="nucleotide sequence ID" value="NZ_CP035495.1"/>
</dbReference>
<proteinExistence type="predicted"/>
<dbReference type="InterPro" id="IPR005182">
    <property type="entry name" value="YdbS-like_PH"/>
</dbReference>
<sequence length="163" mass="17615">MSDQATLFDPPGVTFHHVSPRLVTSRFITSGITAGVPVVVGVVLGAVLSPWWFLLAAVPAALFAWRALLIPRQVRAIGYAERDDDLLVRKGILFRSLVVVPYGRMQYVDVQAGPLDRKLGIAEVQLHTAAAATDATIPGLPPEEAERLRDRLSARGEARLAGL</sequence>
<dbReference type="KEGG" id="xyl:ET495_10880"/>
<accession>A0A4P6F023</accession>
<dbReference type="PANTHER" id="PTHR34473:SF3">
    <property type="entry name" value="TRANSMEMBRANE PROTEIN-RELATED"/>
    <property type="match status" value="1"/>
</dbReference>